<evidence type="ECO:0000313" key="4">
    <source>
        <dbReference type="Proteomes" id="UP000177208"/>
    </source>
</evidence>
<keyword evidence="1 2" id="KW-0808">Transferase</keyword>
<accession>A0A1F7GBI6</accession>
<evidence type="ECO:0000313" key="3">
    <source>
        <dbReference type="EMBL" id="OGK16246.1"/>
    </source>
</evidence>
<dbReference type="GO" id="GO:0000287">
    <property type="term" value="F:magnesium ion binding"/>
    <property type="evidence" value="ECO:0007669"/>
    <property type="project" value="UniProtKB-UniRule"/>
</dbReference>
<reference evidence="3 4" key="1">
    <citation type="journal article" date="2016" name="Nat. Commun.">
        <title>Thousands of microbial genomes shed light on interconnected biogeochemical processes in an aquifer system.</title>
        <authorList>
            <person name="Anantharaman K."/>
            <person name="Brown C.T."/>
            <person name="Hug L.A."/>
            <person name="Sharon I."/>
            <person name="Castelle C.J."/>
            <person name="Probst A.J."/>
            <person name="Thomas B.C."/>
            <person name="Singh A."/>
            <person name="Wilkins M.J."/>
            <person name="Karaoz U."/>
            <person name="Brodie E.L."/>
            <person name="Williams K.H."/>
            <person name="Hubbard S.S."/>
            <person name="Banfield J.F."/>
        </authorList>
    </citation>
    <scope>NUCLEOTIDE SEQUENCE [LARGE SCALE GENOMIC DNA]</scope>
</reference>
<comment type="function">
    <text evidence="2">Catalyzes the condensation of isopentenyl diphosphate (IPP) with allylic pyrophosphates generating different type of terpenoids.</text>
</comment>
<feature type="binding site" evidence="2">
    <location>
        <begin position="184"/>
        <end position="186"/>
    </location>
    <ligand>
        <name>substrate</name>
    </ligand>
</feature>
<comment type="subunit">
    <text evidence="2">Homodimer.</text>
</comment>
<feature type="active site" evidence="2">
    <location>
        <position position="12"/>
    </location>
</feature>
<sequence length="229" mass="26527">MNIPIHVAIIPDGNRRWAKKRGLLSFEGHRNAAQKVVPNLIKKAGELGIKYFTIWAMSTENFNKRSKLELNGLFTLMKILYKLRFKEIKKNGIKVKIIGDISKFPKDIQKLIEKVLTETAENKKATLIFALNYGGRDEIVRAINKISNIQYPISNLNTENFSQFLDTDGIPDPDLIIRTGGEKRLSGFLPWQSVYSELYFSNLYFPDFDKHELEKAIQDYSLRKRRFGR</sequence>
<dbReference type="Proteomes" id="UP000177208">
    <property type="component" value="Unassembled WGS sequence"/>
</dbReference>
<keyword evidence="2" id="KW-0479">Metal-binding</keyword>
<gene>
    <name evidence="3" type="ORF">A2774_04650</name>
</gene>
<organism evidence="3 4">
    <name type="scientific">Candidatus Roizmanbacteria bacterium RIFCSPHIGHO2_01_FULL_39_12c</name>
    <dbReference type="NCBI Taxonomy" id="1802031"/>
    <lineage>
        <taxon>Bacteria</taxon>
        <taxon>Candidatus Roizmaniibacteriota</taxon>
    </lineage>
</organism>
<dbReference type="Pfam" id="PF01255">
    <property type="entry name" value="Prenyltransf"/>
    <property type="match status" value="1"/>
</dbReference>
<dbReference type="InterPro" id="IPR018520">
    <property type="entry name" value="UPP_synth-like_CS"/>
</dbReference>
<comment type="caution">
    <text evidence="3">The sequence shown here is derived from an EMBL/GenBank/DDBJ whole genome shotgun (WGS) entry which is preliminary data.</text>
</comment>
<dbReference type="GO" id="GO:0016094">
    <property type="term" value="P:polyprenol biosynthetic process"/>
    <property type="evidence" value="ECO:0007669"/>
    <property type="project" value="TreeGrafter"/>
</dbReference>
<dbReference type="CDD" id="cd00475">
    <property type="entry name" value="Cis_IPPS"/>
    <property type="match status" value="1"/>
</dbReference>
<keyword evidence="2" id="KW-0460">Magnesium</keyword>
<comment type="cofactor">
    <cofactor evidence="2">
        <name>Mg(2+)</name>
        <dbReference type="ChEBI" id="CHEBI:18420"/>
    </cofactor>
    <text evidence="2">Binds 2 magnesium ions per subunit.</text>
</comment>
<feature type="binding site" evidence="2">
    <location>
        <begin position="58"/>
        <end position="60"/>
    </location>
    <ligand>
        <name>substrate</name>
    </ligand>
</feature>
<dbReference type="GO" id="GO:0045547">
    <property type="term" value="F:ditrans,polycis-polyprenyl diphosphate synthase [(2E,6E)-farnesyl diphosphate specific] activity"/>
    <property type="evidence" value="ECO:0007669"/>
    <property type="project" value="TreeGrafter"/>
</dbReference>
<name>A0A1F7GBI6_9BACT</name>
<comment type="similarity">
    <text evidence="2">Belongs to the UPP synthase family.</text>
</comment>
<evidence type="ECO:0000256" key="2">
    <source>
        <dbReference type="HAMAP-Rule" id="MF_01139"/>
    </source>
</evidence>
<feature type="binding site" evidence="2">
    <location>
        <position position="178"/>
    </location>
    <ligand>
        <name>substrate</name>
    </ligand>
</feature>
<dbReference type="InterPro" id="IPR036424">
    <property type="entry name" value="UPP_synth-like_sf"/>
</dbReference>
<feature type="binding site" evidence="2">
    <location>
        <position position="17"/>
    </location>
    <ligand>
        <name>substrate</name>
    </ligand>
</feature>
<feature type="binding site" evidence="2">
    <location>
        <position position="197"/>
    </location>
    <ligand>
        <name>Mg(2+)</name>
        <dbReference type="ChEBI" id="CHEBI:18420"/>
    </ligand>
</feature>
<dbReference type="PANTHER" id="PTHR10291:SF0">
    <property type="entry name" value="DEHYDRODOLICHYL DIPHOSPHATE SYNTHASE 2"/>
    <property type="match status" value="1"/>
</dbReference>
<feature type="binding site" evidence="2">
    <location>
        <position position="65"/>
    </location>
    <ligand>
        <name>substrate</name>
    </ligand>
</feature>
<feature type="binding site" evidence="2">
    <location>
        <begin position="13"/>
        <end position="16"/>
    </location>
    <ligand>
        <name>substrate</name>
    </ligand>
</feature>
<dbReference type="InterPro" id="IPR001441">
    <property type="entry name" value="UPP_synth-like"/>
</dbReference>
<feature type="active site" description="Proton acceptor" evidence="2">
    <location>
        <position position="61"/>
    </location>
</feature>
<dbReference type="AlphaFoldDB" id="A0A1F7GBI6"/>
<dbReference type="PANTHER" id="PTHR10291">
    <property type="entry name" value="DEHYDRODOLICHYL DIPHOSPHATE SYNTHASE FAMILY MEMBER"/>
    <property type="match status" value="1"/>
</dbReference>
<comment type="caution">
    <text evidence="2">Lacks conserved residue(s) required for the propagation of feature annotation.</text>
</comment>
<feature type="binding site" evidence="2">
    <location>
        <position position="12"/>
    </location>
    <ligand>
        <name>Mg(2+)</name>
        <dbReference type="ChEBI" id="CHEBI:18420"/>
    </ligand>
</feature>
<feature type="binding site" evidence="2">
    <location>
        <position position="62"/>
    </location>
    <ligand>
        <name>substrate</name>
    </ligand>
</feature>
<dbReference type="SUPFAM" id="SSF64005">
    <property type="entry name" value="Undecaprenyl diphosphate synthase"/>
    <property type="match status" value="1"/>
</dbReference>
<proteinExistence type="inferred from homology"/>
<evidence type="ECO:0000256" key="1">
    <source>
        <dbReference type="ARBA" id="ARBA00022679"/>
    </source>
</evidence>
<dbReference type="HAMAP" id="MF_01139">
    <property type="entry name" value="ISPT"/>
    <property type="match status" value="1"/>
</dbReference>
<dbReference type="EMBL" id="MFZG01000025">
    <property type="protein sequence ID" value="OGK16246.1"/>
    <property type="molecule type" value="Genomic_DNA"/>
</dbReference>
<dbReference type="PROSITE" id="PS01066">
    <property type="entry name" value="UPP_SYNTHASE"/>
    <property type="match status" value="1"/>
</dbReference>
<protein>
    <recommendedName>
        <fullName evidence="2">Isoprenyl transferase</fullName>
        <ecNumber evidence="2">2.5.1.-</ecNumber>
    </recommendedName>
</protein>
<dbReference type="EC" id="2.5.1.-" evidence="2"/>
<dbReference type="NCBIfam" id="TIGR00055">
    <property type="entry name" value="uppS"/>
    <property type="match status" value="1"/>
</dbReference>
<feature type="binding site" evidence="2">
    <location>
        <position position="29"/>
    </location>
    <ligand>
        <name>substrate</name>
    </ligand>
</feature>
<dbReference type="Gene3D" id="3.40.1180.10">
    <property type="entry name" value="Decaprenyl diphosphate synthase-like"/>
    <property type="match status" value="1"/>
</dbReference>